<dbReference type="InterPro" id="IPR005565">
    <property type="entry name" value="Hemolysn_activator_HlyB_C"/>
</dbReference>
<dbReference type="Proteomes" id="UP000292120">
    <property type="component" value="Unassembled WGS sequence"/>
</dbReference>
<feature type="domain" description="POTRA" evidence="9">
    <location>
        <begin position="104"/>
        <end position="183"/>
    </location>
</feature>
<dbReference type="Pfam" id="PF17287">
    <property type="entry name" value="POTRA_3"/>
    <property type="match status" value="1"/>
</dbReference>
<evidence type="ECO:0000256" key="1">
    <source>
        <dbReference type="ARBA" id="ARBA00004442"/>
    </source>
</evidence>
<evidence type="ECO:0000256" key="7">
    <source>
        <dbReference type="ARBA" id="ARBA00023136"/>
    </source>
</evidence>
<dbReference type="GO" id="GO:0009279">
    <property type="term" value="C:cell outer membrane"/>
    <property type="evidence" value="ECO:0007669"/>
    <property type="project" value="UniProtKB-SubCell"/>
</dbReference>
<evidence type="ECO:0000256" key="3">
    <source>
        <dbReference type="ARBA" id="ARBA00022448"/>
    </source>
</evidence>
<dbReference type="OrthoDB" id="290122at2"/>
<evidence type="ECO:0000313" key="11">
    <source>
        <dbReference type="Proteomes" id="UP000292120"/>
    </source>
</evidence>
<dbReference type="PANTHER" id="PTHR34597:SF3">
    <property type="entry name" value="OUTER MEMBRANE TRANSPORTER CDIB"/>
    <property type="match status" value="1"/>
</dbReference>
<dbReference type="EMBL" id="SIXI01000009">
    <property type="protein sequence ID" value="TBO27716.1"/>
    <property type="molecule type" value="Genomic_DNA"/>
</dbReference>
<dbReference type="Gene3D" id="3.10.20.310">
    <property type="entry name" value="membrane protein fhac"/>
    <property type="match status" value="1"/>
</dbReference>
<dbReference type="InterPro" id="IPR034746">
    <property type="entry name" value="POTRA"/>
</dbReference>
<evidence type="ECO:0000256" key="6">
    <source>
        <dbReference type="ARBA" id="ARBA00022927"/>
    </source>
</evidence>
<name>A0A4Q9H0Z8_9BURK</name>
<proteinExistence type="inferred from homology"/>
<sequence length="597" mass="64172">MPLASSNKASESGLGMRNSMGRGIVGRYRTWAICGVLWGITLATHGQSSTGPVAIGDIEQREAQQRKEREEALNRLNVPRPDVRLPSAALADTPSRWPVETPCFPIREVVLTGDARTAFAWLPEMLNTGPGALNGQCLGPQGINQVQARMQNALIDQGWITTRVVVPDQDLSNGQLTLQIVPGRLQAIRMADGKPVPAMVKHALPLQPGELLNLRAIEQALENLKRVPSQEADLQIEPASGPGSQAGDSNLVVTLHSVRPWRLSTFADDSGSEPTGKLQGSTTVSYDAPLQLNDLLYLSLNHSLGEVPGDATGTRGHTVHYSLPHRWWLFTATHSSSRYRQAIAPGALYAGQSSQTEARADRMIYRDARTKVSVAGGFWFKSARNFINDTEIELQRRRTAGWLIGLDAQTATDSLQLRGNAEFRRGTGASASLAAPEEPNGDGSSRFQVLTAQIQVSTPWRIAHTNVQFRSHWKLQVHGSRLPSPERFAIGGRHTVRGFDGTHTLTGDSGVITRNEVSIPVSGWQAQAYGALDAGMVSGPASHGVGAGRTLAGGALGLRGQLMGTIGYDLFAGHPLRQPSNMPTGGLTGGFSLNVSY</sequence>
<dbReference type="InterPro" id="IPR035251">
    <property type="entry name" value="ShlB_POTRA"/>
</dbReference>
<evidence type="ECO:0000259" key="9">
    <source>
        <dbReference type="PROSITE" id="PS51779"/>
    </source>
</evidence>
<organism evidence="10 11">
    <name type="scientific">Aquabacterium lacunae</name>
    <dbReference type="NCBI Taxonomy" id="2528630"/>
    <lineage>
        <taxon>Bacteria</taxon>
        <taxon>Pseudomonadati</taxon>
        <taxon>Pseudomonadota</taxon>
        <taxon>Betaproteobacteria</taxon>
        <taxon>Burkholderiales</taxon>
        <taxon>Aquabacterium</taxon>
    </lineage>
</organism>
<evidence type="ECO:0000256" key="2">
    <source>
        <dbReference type="ARBA" id="ARBA00009055"/>
    </source>
</evidence>
<dbReference type="GO" id="GO:0098046">
    <property type="term" value="C:type V protein secretion system complex"/>
    <property type="evidence" value="ECO:0007669"/>
    <property type="project" value="TreeGrafter"/>
</dbReference>
<dbReference type="PROSITE" id="PS51779">
    <property type="entry name" value="POTRA"/>
    <property type="match status" value="1"/>
</dbReference>
<dbReference type="PANTHER" id="PTHR34597">
    <property type="entry name" value="SLR1661 PROTEIN"/>
    <property type="match status" value="1"/>
</dbReference>
<protein>
    <submittedName>
        <fullName evidence="10">ShlB/FhaC/HecB family hemolysin secretion/activation protein</fullName>
    </submittedName>
</protein>
<dbReference type="Pfam" id="PF08479">
    <property type="entry name" value="POTRA_2"/>
    <property type="match status" value="1"/>
</dbReference>
<keyword evidence="3" id="KW-0813">Transport</keyword>
<evidence type="ECO:0000313" key="10">
    <source>
        <dbReference type="EMBL" id="TBO27716.1"/>
    </source>
</evidence>
<reference evidence="10 11" key="1">
    <citation type="submission" date="2019-02" db="EMBL/GenBank/DDBJ databases">
        <title>Aquabacterium sp. strain KMB7.</title>
        <authorList>
            <person name="Chen W.-M."/>
        </authorList>
    </citation>
    <scope>NUCLEOTIDE SEQUENCE [LARGE SCALE GENOMIC DNA]</scope>
    <source>
        <strain evidence="10 11">KMB7</strain>
    </source>
</reference>
<dbReference type="InterPro" id="IPR013686">
    <property type="entry name" value="Polypept-transport_assoc_ShlB"/>
</dbReference>
<dbReference type="Gene3D" id="2.40.160.50">
    <property type="entry name" value="membrane protein fhac: a member of the omp85/tpsb transporter family"/>
    <property type="match status" value="1"/>
</dbReference>
<keyword evidence="7" id="KW-0472">Membrane</keyword>
<keyword evidence="6" id="KW-0653">Protein transport</keyword>
<dbReference type="InterPro" id="IPR027282">
    <property type="entry name" value="TPS"/>
</dbReference>
<keyword evidence="5" id="KW-0812">Transmembrane</keyword>
<comment type="subcellular location">
    <subcellularLocation>
        <location evidence="1">Cell outer membrane</location>
    </subcellularLocation>
</comment>
<accession>A0A4Q9H0Z8</accession>
<comment type="similarity">
    <text evidence="2">Belongs to the TPS (TC 1.B.20) family.</text>
</comment>
<dbReference type="GO" id="GO:0046819">
    <property type="term" value="P:protein secretion by the type V secretion system"/>
    <property type="evidence" value="ECO:0007669"/>
    <property type="project" value="TreeGrafter"/>
</dbReference>
<evidence type="ECO:0000256" key="4">
    <source>
        <dbReference type="ARBA" id="ARBA00022452"/>
    </source>
</evidence>
<keyword evidence="11" id="KW-1185">Reference proteome</keyword>
<keyword evidence="4" id="KW-1134">Transmembrane beta strand</keyword>
<dbReference type="GO" id="GO:0008320">
    <property type="term" value="F:protein transmembrane transporter activity"/>
    <property type="evidence" value="ECO:0007669"/>
    <property type="project" value="TreeGrafter"/>
</dbReference>
<keyword evidence="8" id="KW-0998">Cell outer membrane</keyword>
<dbReference type="InterPro" id="IPR051544">
    <property type="entry name" value="TPS_OM_transporter"/>
</dbReference>
<dbReference type="Pfam" id="PF03865">
    <property type="entry name" value="ShlB"/>
    <property type="match status" value="1"/>
</dbReference>
<evidence type="ECO:0000256" key="8">
    <source>
        <dbReference type="ARBA" id="ARBA00023237"/>
    </source>
</evidence>
<dbReference type="AlphaFoldDB" id="A0A4Q9H0Z8"/>
<evidence type="ECO:0000256" key="5">
    <source>
        <dbReference type="ARBA" id="ARBA00022692"/>
    </source>
</evidence>
<dbReference type="PIRSF" id="PIRSF029745">
    <property type="entry name" value="FhaC"/>
    <property type="match status" value="1"/>
</dbReference>
<comment type="caution">
    <text evidence="10">The sequence shown here is derived from an EMBL/GenBank/DDBJ whole genome shotgun (WGS) entry which is preliminary data.</text>
</comment>
<gene>
    <name evidence="10" type="ORF">EYS42_16560</name>
</gene>